<keyword evidence="2" id="KW-0378">Hydrolase</keyword>
<evidence type="ECO:0000313" key="3">
    <source>
        <dbReference type="Proteomes" id="UP000717752"/>
    </source>
</evidence>
<sequence length="520" mass="54256">MGAPVVKSTNGYGLPVTVVASGGLPMEVAGNGYGTPIIEVAQGGLPVTYVGAAEPIPPPALPLSSPKVMGFGHSFVLNGIQYLYNASNTATNGASGVLTSGRGVLSLVEGLDGGRYNLDIFAEFSNIPPGFSIAGGQGYGGRQIARGGAGLKIWGAGITIDLNTVVDYLFARAPDIVVIDIGINDLIYAFTNGGTIEDVCSLYAAIVRRIRDRGIWCVLMTVTWSDTTAFPASNPTCVAWKQQLNDLILSLDGESGIRVCNTLSIDGQATSIGSNPSNFFDTNLHPSDKLNIRRAEVLIPILQSMTTVIERRSLDELTGNLLPNPGLTGITGTKTGTATTGDVATGMSFAGPNTGGTSSVVLSKEVISGSSEKQVISITNGAPGGTTSTAQLRVSTAATLAGLGLVAGDRLRWYASIELDDWAGWDFDGQADGPVKIQLPLNNGSTLVYQGSNAASVRNRTLILTGILEIPQGLTVDGLRWNSTFITIRWNTNVAGTGVAKISKLKVVKMGENPRAPWNL</sequence>
<keyword evidence="3" id="KW-1185">Reference proteome</keyword>
<gene>
    <name evidence="2" type="ORF">JNB85_13730</name>
</gene>
<dbReference type="Pfam" id="PF13472">
    <property type="entry name" value="Lipase_GDSL_2"/>
    <property type="match status" value="1"/>
</dbReference>
<evidence type="ECO:0000313" key="2">
    <source>
        <dbReference type="EMBL" id="MBW9053470.1"/>
    </source>
</evidence>
<dbReference type="InterPro" id="IPR036514">
    <property type="entry name" value="SGNH_hydro_sf"/>
</dbReference>
<dbReference type="InterPro" id="IPR013830">
    <property type="entry name" value="SGNH_hydro"/>
</dbReference>
<organism evidence="2 3">
    <name type="scientific">Rhizobium mesosinicum</name>
    <dbReference type="NCBI Taxonomy" id="335017"/>
    <lineage>
        <taxon>Bacteria</taxon>
        <taxon>Pseudomonadati</taxon>
        <taxon>Pseudomonadota</taxon>
        <taxon>Alphaproteobacteria</taxon>
        <taxon>Hyphomicrobiales</taxon>
        <taxon>Rhizobiaceae</taxon>
        <taxon>Rhizobium/Agrobacterium group</taxon>
        <taxon>Rhizobium</taxon>
    </lineage>
</organism>
<accession>A0ABS7GVS2</accession>
<proteinExistence type="predicted"/>
<evidence type="ECO:0000259" key="1">
    <source>
        <dbReference type="Pfam" id="PF13472"/>
    </source>
</evidence>
<dbReference type="EMBL" id="JAEUAK010000004">
    <property type="protein sequence ID" value="MBW9053470.1"/>
    <property type="molecule type" value="Genomic_DNA"/>
</dbReference>
<feature type="domain" description="SGNH hydrolase-type esterase" evidence="1">
    <location>
        <begin position="163"/>
        <end position="289"/>
    </location>
</feature>
<dbReference type="SUPFAM" id="SSF52266">
    <property type="entry name" value="SGNH hydrolase"/>
    <property type="match status" value="1"/>
</dbReference>
<name>A0ABS7GVS2_9HYPH</name>
<protein>
    <submittedName>
        <fullName evidence="2">SGNH/GDSL hydrolase family protein</fullName>
    </submittedName>
</protein>
<dbReference type="Gene3D" id="3.40.50.1110">
    <property type="entry name" value="SGNH hydrolase"/>
    <property type="match status" value="1"/>
</dbReference>
<dbReference type="Proteomes" id="UP000717752">
    <property type="component" value="Unassembled WGS sequence"/>
</dbReference>
<dbReference type="RefSeq" id="WP_220334832.1">
    <property type="nucleotide sequence ID" value="NZ_JAEUAK010000004.1"/>
</dbReference>
<comment type="caution">
    <text evidence="2">The sequence shown here is derived from an EMBL/GenBank/DDBJ whole genome shotgun (WGS) entry which is preliminary data.</text>
</comment>
<dbReference type="GO" id="GO:0016787">
    <property type="term" value="F:hydrolase activity"/>
    <property type="evidence" value="ECO:0007669"/>
    <property type="project" value="UniProtKB-KW"/>
</dbReference>
<reference evidence="2 3" key="1">
    <citation type="journal article" date="2021" name="MBio">
        <title>Poor Competitiveness of Bradyrhizobium in Pigeon Pea Root Colonization in Indian Soils.</title>
        <authorList>
            <person name="Chalasani D."/>
            <person name="Basu A."/>
            <person name="Pullabhotla S.V.S.R.N."/>
            <person name="Jorrin B."/>
            <person name="Neal A.L."/>
            <person name="Poole P.S."/>
            <person name="Podile A.R."/>
            <person name="Tkacz A."/>
        </authorList>
    </citation>
    <scope>NUCLEOTIDE SEQUENCE [LARGE SCALE GENOMIC DNA]</scope>
    <source>
        <strain evidence="2 3">HU56</strain>
    </source>
</reference>